<protein>
    <submittedName>
        <fullName evidence="1">14306_t:CDS:1</fullName>
    </submittedName>
</protein>
<comment type="caution">
    <text evidence="1">The sequence shown here is derived from an EMBL/GenBank/DDBJ whole genome shotgun (WGS) entry which is preliminary data.</text>
</comment>
<dbReference type="Proteomes" id="UP000789570">
    <property type="component" value="Unassembled WGS sequence"/>
</dbReference>
<keyword evidence="2" id="KW-1185">Reference proteome</keyword>
<reference evidence="1" key="1">
    <citation type="submission" date="2021-06" db="EMBL/GenBank/DDBJ databases">
        <authorList>
            <person name="Kallberg Y."/>
            <person name="Tangrot J."/>
            <person name="Rosling A."/>
        </authorList>
    </citation>
    <scope>NUCLEOTIDE SEQUENCE</scope>
    <source>
        <strain evidence="1">UK204</strain>
    </source>
</reference>
<dbReference type="EMBL" id="CAJVPQ010023032">
    <property type="protein sequence ID" value="CAG8761903.1"/>
    <property type="molecule type" value="Genomic_DNA"/>
</dbReference>
<organism evidence="1 2">
    <name type="scientific">Funneliformis caledonium</name>
    <dbReference type="NCBI Taxonomy" id="1117310"/>
    <lineage>
        <taxon>Eukaryota</taxon>
        <taxon>Fungi</taxon>
        <taxon>Fungi incertae sedis</taxon>
        <taxon>Mucoromycota</taxon>
        <taxon>Glomeromycotina</taxon>
        <taxon>Glomeromycetes</taxon>
        <taxon>Glomerales</taxon>
        <taxon>Glomeraceae</taxon>
        <taxon>Funneliformis</taxon>
    </lineage>
</organism>
<sequence length="60" mass="6668">FVGATYIADSTATSSAKEDEGWERIREVLKESRGTEESDCNQATPIRIEEVPKLIKEPSV</sequence>
<name>A0A9N9J2S3_9GLOM</name>
<accession>A0A9N9J2S3</accession>
<gene>
    <name evidence="1" type="ORF">FCALED_LOCUS16986</name>
</gene>
<dbReference type="AlphaFoldDB" id="A0A9N9J2S3"/>
<evidence type="ECO:0000313" key="2">
    <source>
        <dbReference type="Proteomes" id="UP000789570"/>
    </source>
</evidence>
<proteinExistence type="predicted"/>
<feature type="non-terminal residue" evidence="1">
    <location>
        <position position="1"/>
    </location>
</feature>
<evidence type="ECO:0000313" key="1">
    <source>
        <dbReference type="EMBL" id="CAG8761903.1"/>
    </source>
</evidence>